<gene>
    <name evidence="2" type="ORF">A2151_01525</name>
</gene>
<dbReference type="GO" id="GO:0010181">
    <property type="term" value="F:FMN binding"/>
    <property type="evidence" value="ECO:0007669"/>
    <property type="project" value="TreeGrafter"/>
</dbReference>
<evidence type="ECO:0000259" key="1">
    <source>
        <dbReference type="Pfam" id="PF03358"/>
    </source>
</evidence>
<dbReference type="InterPro" id="IPR050712">
    <property type="entry name" value="NAD(P)H-dep_reductase"/>
</dbReference>
<dbReference type="InterPro" id="IPR029039">
    <property type="entry name" value="Flavoprotein-like_sf"/>
</dbReference>
<reference evidence="2 3" key="1">
    <citation type="journal article" date="2016" name="Nat. Commun.">
        <title>Thousands of microbial genomes shed light on interconnected biogeochemical processes in an aquifer system.</title>
        <authorList>
            <person name="Anantharaman K."/>
            <person name="Brown C.T."/>
            <person name="Hug L.A."/>
            <person name="Sharon I."/>
            <person name="Castelle C.J."/>
            <person name="Probst A.J."/>
            <person name="Thomas B.C."/>
            <person name="Singh A."/>
            <person name="Wilkins M.J."/>
            <person name="Karaoz U."/>
            <person name="Brodie E.L."/>
            <person name="Williams K.H."/>
            <person name="Hubbard S.S."/>
            <person name="Banfield J.F."/>
        </authorList>
    </citation>
    <scope>NUCLEOTIDE SEQUENCE [LARGE SCALE GENOMIC DNA]</scope>
</reference>
<evidence type="ECO:0000313" key="2">
    <source>
        <dbReference type="EMBL" id="OGI45367.1"/>
    </source>
</evidence>
<dbReference type="Proteomes" id="UP000178885">
    <property type="component" value="Unassembled WGS sequence"/>
</dbReference>
<feature type="domain" description="NADPH-dependent FMN reductase-like" evidence="1">
    <location>
        <begin position="3"/>
        <end position="150"/>
    </location>
</feature>
<dbReference type="GO" id="GO:0016491">
    <property type="term" value="F:oxidoreductase activity"/>
    <property type="evidence" value="ECO:0007669"/>
    <property type="project" value="InterPro"/>
</dbReference>
<evidence type="ECO:0000313" key="3">
    <source>
        <dbReference type="Proteomes" id="UP000178885"/>
    </source>
</evidence>
<protein>
    <submittedName>
        <fullName evidence="2">NADPH-dependent FMN reductase</fullName>
    </submittedName>
</protein>
<name>A0A1F6TJP8_9PROT</name>
<dbReference type="EMBL" id="MFSU01000109">
    <property type="protein sequence ID" value="OGI45367.1"/>
    <property type="molecule type" value="Genomic_DNA"/>
</dbReference>
<dbReference type="SUPFAM" id="SSF52218">
    <property type="entry name" value="Flavoproteins"/>
    <property type="match status" value="1"/>
</dbReference>
<comment type="caution">
    <text evidence="2">The sequence shown here is derived from an EMBL/GenBank/DDBJ whole genome shotgun (WGS) entry which is preliminary data.</text>
</comment>
<dbReference type="STRING" id="1817760.A2151_01525"/>
<accession>A0A1F6TJP8</accession>
<proteinExistence type="predicted"/>
<dbReference type="PANTHER" id="PTHR30543:SF21">
    <property type="entry name" value="NAD(P)H-DEPENDENT FMN REDUCTASE LOT6"/>
    <property type="match status" value="1"/>
</dbReference>
<dbReference type="Pfam" id="PF03358">
    <property type="entry name" value="FMN_red"/>
    <property type="match status" value="1"/>
</dbReference>
<dbReference type="PANTHER" id="PTHR30543">
    <property type="entry name" value="CHROMATE REDUCTASE"/>
    <property type="match status" value="1"/>
</dbReference>
<dbReference type="Gene3D" id="3.40.50.360">
    <property type="match status" value="1"/>
</dbReference>
<dbReference type="GO" id="GO:0005829">
    <property type="term" value="C:cytosol"/>
    <property type="evidence" value="ECO:0007669"/>
    <property type="project" value="TreeGrafter"/>
</dbReference>
<organism evidence="2 3">
    <name type="scientific">Candidatus Muproteobacteria bacterium RBG_16_65_34</name>
    <dbReference type="NCBI Taxonomy" id="1817760"/>
    <lineage>
        <taxon>Bacteria</taxon>
        <taxon>Pseudomonadati</taxon>
        <taxon>Pseudomonadota</taxon>
        <taxon>Candidatus Muproteobacteria</taxon>
    </lineage>
</organism>
<dbReference type="InterPro" id="IPR005025">
    <property type="entry name" value="FMN_Rdtase-like_dom"/>
</dbReference>
<sequence length="188" mass="19966">MTTIIGISGSLRKGSYNAALLRAAAELAPSDCKIEIVSIKGIPLYDGDLETAQGIPAVVTDIKNRVAAAEGLLLVTPEYNNSIPGVFKNAIDWLSRPPADIAHVFGNKSGGLIGATPGRMGTAFSQTAWLPVLRTLGTRPFFGKTLYVSGAAKVFDAAGRLTDNELRERLRAYVEQFAAFAAAARESR</sequence>
<dbReference type="AlphaFoldDB" id="A0A1F6TJP8"/>